<dbReference type="PANTHER" id="PTHR42194">
    <property type="entry name" value="UPF0276 PROTEIN HI_1600"/>
    <property type="match status" value="1"/>
</dbReference>
<dbReference type="AlphaFoldDB" id="E8MAS5"/>
<dbReference type="NCBIfam" id="NF003818">
    <property type="entry name" value="PRK05409.1"/>
    <property type="match status" value="1"/>
</dbReference>
<dbReference type="InterPro" id="IPR036237">
    <property type="entry name" value="Xyl_isomerase-like_sf"/>
</dbReference>
<reference evidence="1 2" key="1">
    <citation type="journal article" date="2012" name="Int. J. Syst. Evol. Microbiol.">
        <title>Vibrio caribbeanicus sp. nov., isolated from the marine sponge Scleritoderma cyanea.</title>
        <authorList>
            <person name="Hoffmann M."/>
            <person name="Monday S.R."/>
            <person name="Allard M.W."/>
            <person name="Strain E.A."/>
            <person name="Whittaker P."/>
            <person name="Naum M."/>
            <person name="McCarthy P.J."/>
            <person name="Lopez J.V."/>
            <person name="Fischer M."/>
            <person name="Brown E.W."/>
        </authorList>
    </citation>
    <scope>NUCLEOTIDE SEQUENCE [LARGE SCALE GENOMIC DNA]</scope>
    <source>
        <strain evidence="2">DSMZ 21326</strain>
    </source>
</reference>
<dbReference type="SUPFAM" id="SSF51658">
    <property type="entry name" value="Xylose isomerase-like"/>
    <property type="match status" value="1"/>
</dbReference>
<dbReference type="Proteomes" id="UP000006228">
    <property type="component" value="Unassembled WGS sequence"/>
</dbReference>
<name>E8MAS5_PHOS4</name>
<proteinExistence type="predicted"/>
<evidence type="ECO:0000313" key="2">
    <source>
        <dbReference type="Proteomes" id="UP000006228"/>
    </source>
</evidence>
<accession>E8MAS5</accession>
<protein>
    <submittedName>
        <fullName evidence="1">Uncharacterized protein</fullName>
    </submittedName>
</protein>
<evidence type="ECO:0000313" key="1">
    <source>
        <dbReference type="EMBL" id="EGA68920.1"/>
    </source>
</evidence>
<dbReference type="PANTHER" id="PTHR42194:SF1">
    <property type="entry name" value="UPF0276 PROTEIN HI_1600"/>
    <property type="match status" value="1"/>
</dbReference>
<gene>
    <name evidence="1" type="ORF">VISI1226_20989</name>
</gene>
<dbReference type="Gene3D" id="3.20.20.150">
    <property type="entry name" value="Divalent-metal-dependent TIM barrel enzymes"/>
    <property type="match status" value="1"/>
</dbReference>
<dbReference type="OrthoDB" id="9763101at2"/>
<dbReference type="InterPro" id="IPR007801">
    <property type="entry name" value="MbnB/TglH/ChrH"/>
</dbReference>
<dbReference type="Pfam" id="PF05114">
    <property type="entry name" value="MbnB_TglH_ChrH"/>
    <property type="match status" value="1"/>
</dbReference>
<dbReference type="GeneID" id="95570638"/>
<dbReference type="EMBL" id="AEVT01000096">
    <property type="protein sequence ID" value="EGA68920.1"/>
    <property type="molecule type" value="Genomic_DNA"/>
</dbReference>
<sequence>MRSINNTAKGLGLRTEHIDLLAHVDKHPDIDFLELAPENWMNIGGLKRELLQEISSKYPLVAHGLSLSIGDTQPLNTQFVKQVRHFLDEFNIEIYSDHLSQSRDSQGYLYDLIPIPRRKGNIGYLSDRIKQVQDIISRPLVLENISYYHDFGDEMPEGDFMAEIVETTQCELLLDINNAYVNSQNHQFNVYDMINALPSSAIRYYHIAGHLVESDHYLIDTHGEEVCREVLQLAQYTFGVHGAKPLLLERDNNVPPLLALAEELNHVHRNVLTIDTLTKATNLEVSHA</sequence>
<organism evidence="1 2">
    <name type="scientific">Vibrio sinaloensis DSM 21326</name>
    <dbReference type="NCBI Taxonomy" id="945550"/>
    <lineage>
        <taxon>Bacteria</taxon>
        <taxon>Pseudomonadati</taxon>
        <taxon>Pseudomonadota</taxon>
        <taxon>Gammaproteobacteria</taxon>
        <taxon>Vibrionales</taxon>
        <taxon>Vibrionaceae</taxon>
        <taxon>Vibrio</taxon>
        <taxon>Vibrio oreintalis group</taxon>
    </lineage>
</organism>
<dbReference type="eggNOG" id="COG3220">
    <property type="taxonomic scope" value="Bacteria"/>
</dbReference>
<dbReference type="RefSeq" id="WP_008079513.1">
    <property type="nucleotide sequence ID" value="NZ_AEVT01000096.1"/>
</dbReference>
<comment type="caution">
    <text evidence="1">The sequence shown here is derived from an EMBL/GenBank/DDBJ whole genome shotgun (WGS) entry which is preliminary data.</text>
</comment>